<evidence type="ECO:0000313" key="1">
    <source>
        <dbReference type="EMBL" id="KAK3752796.1"/>
    </source>
</evidence>
<gene>
    <name evidence="1" type="ORF">RRG08_047568</name>
</gene>
<dbReference type="EMBL" id="JAWDGP010005741">
    <property type="protein sequence ID" value="KAK3752796.1"/>
    <property type="molecule type" value="Genomic_DNA"/>
</dbReference>
<dbReference type="Proteomes" id="UP001283361">
    <property type="component" value="Unassembled WGS sequence"/>
</dbReference>
<accession>A0AAE0YNP1</accession>
<protein>
    <submittedName>
        <fullName evidence="1">Uncharacterized protein</fullName>
    </submittedName>
</protein>
<name>A0AAE0YNP1_9GAST</name>
<reference evidence="1" key="1">
    <citation type="journal article" date="2023" name="G3 (Bethesda)">
        <title>A reference genome for the long-term kleptoplast-retaining sea slug Elysia crispata morphotype clarki.</title>
        <authorList>
            <person name="Eastman K.E."/>
            <person name="Pendleton A.L."/>
            <person name="Shaikh M.A."/>
            <person name="Suttiyut T."/>
            <person name="Ogas R."/>
            <person name="Tomko P."/>
            <person name="Gavelis G."/>
            <person name="Widhalm J.R."/>
            <person name="Wisecaver J.H."/>
        </authorList>
    </citation>
    <scope>NUCLEOTIDE SEQUENCE</scope>
    <source>
        <strain evidence="1">ECLA1</strain>
    </source>
</reference>
<organism evidence="1 2">
    <name type="scientific">Elysia crispata</name>
    <name type="common">lettuce slug</name>
    <dbReference type="NCBI Taxonomy" id="231223"/>
    <lineage>
        <taxon>Eukaryota</taxon>
        <taxon>Metazoa</taxon>
        <taxon>Spiralia</taxon>
        <taxon>Lophotrochozoa</taxon>
        <taxon>Mollusca</taxon>
        <taxon>Gastropoda</taxon>
        <taxon>Heterobranchia</taxon>
        <taxon>Euthyneura</taxon>
        <taxon>Panpulmonata</taxon>
        <taxon>Sacoglossa</taxon>
        <taxon>Placobranchoidea</taxon>
        <taxon>Plakobranchidae</taxon>
        <taxon>Elysia</taxon>
    </lineage>
</organism>
<keyword evidence="2" id="KW-1185">Reference proteome</keyword>
<comment type="caution">
    <text evidence="1">The sequence shown here is derived from an EMBL/GenBank/DDBJ whole genome shotgun (WGS) entry which is preliminary data.</text>
</comment>
<dbReference type="AlphaFoldDB" id="A0AAE0YNP1"/>
<evidence type="ECO:0000313" key="2">
    <source>
        <dbReference type="Proteomes" id="UP001283361"/>
    </source>
</evidence>
<proteinExistence type="predicted"/>
<sequence length="84" mass="9241">MAIKNNNSNITNFTPQPGNAGLTLAIIHERGFRPVTSLQALPLTSTTLGSRSLGRSKVTQLSLNLSPPQFRHTNLEHRANFNIF</sequence>